<evidence type="ECO:0000256" key="3">
    <source>
        <dbReference type="ARBA" id="ARBA00022989"/>
    </source>
</evidence>
<proteinExistence type="predicted"/>
<feature type="transmembrane region" description="Helical" evidence="5">
    <location>
        <begin position="35"/>
        <end position="54"/>
    </location>
</feature>
<protein>
    <submittedName>
        <fullName evidence="6">Isoprenylcysteine carboxylmethyltransferase family protein</fullName>
    </submittedName>
</protein>
<dbReference type="OrthoDB" id="9811969at2"/>
<dbReference type="InterPro" id="IPR007318">
    <property type="entry name" value="Phopholipid_MeTrfase"/>
</dbReference>
<feature type="transmembrane region" description="Helical" evidence="5">
    <location>
        <begin position="88"/>
        <end position="121"/>
    </location>
</feature>
<evidence type="ECO:0000256" key="4">
    <source>
        <dbReference type="ARBA" id="ARBA00023136"/>
    </source>
</evidence>
<dbReference type="PANTHER" id="PTHR12714">
    <property type="entry name" value="PROTEIN-S ISOPRENYLCYSTEINE O-METHYLTRANSFERASE"/>
    <property type="match status" value="1"/>
</dbReference>
<dbReference type="AlphaFoldDB" id="A0A4Z0WD58"/>
<dbReference type="GO" id="GO:0008168">
    <property type="term" value="F:methyltransferase activity"/>
    <property type="evidence" value="ECO:0007669"/>
    <property type="project" value="UniProtKB-KW"/>
</dbReference>
<sequence length="148" mass="17164">MQTILLPPVVFLLTIVVMILLNQYIPVVRFWETHICWIGVPMIVLGLIIAQWHVRLFKKLGTNVNTFKDPDILTTDGLFRYSRNPVYLGFLIALAGVGIVLGSATPFLAWAGFGLLTNYWYIPFEERAMLRKFGADYVDYKRRVRRWL</sequence>
<dbReference type="EMBL" id="SRMF01000007">
    <property type="protein sequence ID" value="TGG91752.1"/>
    <property type="molecule type" value="Genomic_DNA"/>
</dbReference>
<dbReference type="GO" id="GO:0032259">
    <property type="term" value="P:methylation"/>
    <property type="evidence" value="ECO:0007669"/>
    <property type="project" value="UniProtKB-KW"/>
</dbReference>
<feature type="transmembrane region" description="Helical" evidence="5">
    <location>
        <begin position="6"/>
        <end position="28"/>
    </location>
</feature>
<dbReference type="Proteomes" id="UP000297475">
    <property type="component" value="Unassembled WGS sequence"/>
</dbReference>
<comment type="caution">
    <text evidence="6">The sequence shown here is derived from an EMBL/GenBank/DDBJ whole genome shotgun (WGS) entry which is preliminary data.</text>
</comment>
<gene>
    <name evidence="6" type="ORF">E4656_15300</name>
</gene>
<keyword evidence="6" id="KW-0489">Methyltransferase</keyword>
<evidence type="ECO:0000256" key="5">
    <source>
        <dbReference type="SAM" id="Phobius"/>
    </source>
</evidence>
<evidence type="ECO:0000256" key="2">
    <source>
        <dbReference type="ARBA" id="ARBA00022692"/>
    </source>
</evidence>
<accession>A0A4Z0WD58</accession>
<keyword evidence="3 5" id="KW-1133">Transmembrane helix</keyword>
<reference evidence="6 7" key="1">
    <citation type="submission" date="2019-04" db="EMBL/GenBank/DDBJ databases">
        <title>Natronospirillum operosus gen. nov., sp. nov., a haloalkaliphilic satellite isolated from decaying biomass of laboratory culture of cyanobacterium Geitlerinema sp. and proposal of Natronospirillaceae fam. nov. and Saccharospirillaceae fam. nov.</title>
        <authorList>
            <person name="Kevbrin V."/>
            <person name="Boltyanskaya Y."/>
            <person name="Koziaeva V."/>
            <person name="Grouzdev D.S."/>
            <person name="Park M."/>
            <person name="Cho J."/>
        </authorList>
    </citation>
    <scope>NUCLEOTIDE SEQUENCE [LARGE SCALE GENOMIC DNA]</scope>
    <source>
        <strain evidence="6 7">G-116</strain>
    </source>
</reference>
<evidence type="ECO:0000313" key="7">
    <source>
        <dbReference type="Proteomes" id="UP000297475"/>
    </source>
</evidence>
<dbReference type="RefSeq" id="WP_135484163.1">
    <property type="nucleotide sequence ID" value="NZ_SRMF01000007.1"/>
</dbReference>
<comment type="subcellular location">
    <subcellularLocation>
        <location evidence="1">Endomembrane system</location>
        <topology evidence="1">Multi-pass membrane protein</topology>
    </subcellularLocation>
</comment>
<dbReference type="PANTHER" id="PTHR12714:SF9">
    <property type="entry name" value="PROTEIN-S-ISOPRENYLCYSTEINE O-METHYLTRANSFERASE"/>
    <property type="match status" value="1"/>
</dbReference>
<name>A0A4Z0WD58_9GAMM</name>
<keyword evidence="2 5" id="KW-0812">Transmembrane</keyword>
<organism evidence="6 7">
    <name type="scientific">Natronospirillum operosum</name>
    <dbReference type="NCBI Taxonomy" id="2759953"/>
    <lineage>
        <taxon>Bacteria</taxon>
        <taxon>Pseudomonadati</taxon>
        <taxon>Pseudomonadota</taxon>
        <taxon>Gammaproteobacteria</taxon>
        <taxon>Oceanospirillales</taxon>
        <taxon>Natronospirillaceae</taxon>
        <taxon>Natronospirillum</taxon>
    </lineage>
</organism>
<evidence type="ECO:0000313" key="6">
    <source>
        <dbReference type="EMBL" id="TGG91752.1"/>
    </source>
</evidence>
<dbReference type="Pfam" id="PF04191">
    <property type="entry name" value="PEMT"/>
    <property type="match status" value="1"/>
</dbReference>
<evidence type="ECO:0000256" key="1">
    <source>
        <dbReference type="ARBA" id="ARBA00004127"/>
    </source>
</evidence>
<keyword evidence="6" id="KW-0808">Transferase</keyword>
<keyword evidence="7" id="KW-1185">Reference proteome</keyword>
<dbReference type="Gene3D" id="1.20.120.1630">
    <property type="match status" value="1"/>
</dbReference>
<dbReference type="GO" id="GO:0012505">
    <property type="term" value="C:endomembrane system"/>
    <property type="evidence" value="ECO:0007669"/>
    <property type="project" value="UniProtKB-SubCell"/>
</dbReference>
<keyword evidence="4 5" id="KW-0472">Membrane</keyword>